<dbReference type="GO" id="GO:0003677">
    <property type="term" value="F:DNA binding"/>
    <property type="evidence" value="ECO:0007669"/>
    <property type="project" value="UniProtKB-KW"/>
</dbReference>
<name>A0A378ZXM0_9HYPH</name>
<proteinExistence type="predicted"/>
<keyword evidence="1" id="KW-0238">DNA-binding</keyword>
<dbReference type="InterPro" id="IPR036390">
    <property type="entry name" value="WH_DNA-bd_sf"/>
</dbReference>
<dbReference type="PROSITE" id="PS01332">
    <property type="entry name" value="HTH_RRF2_1"/>
    <property type="match status" value="1"/>
</dbReference>
<accession>A0A378ZXM0</accession>
<dbReference type="PANTHER" id="PTHR33221:SF5">
    <property type="entry name" value="HTH-TYPE TRANSCRIPTIONAL REGULATOR ISCR"/>
    <property type="match status" value="1"/>
</dbReference>
<dbReference type="Proteomes" id="UP000255000">
    <property type="component" value="Unassembled WGS sequence"/>
</dbReference>
<evidence type="ECO:0000313" key="2">
    <source>
        <dbReference type="EMBL" id="SUB01589.1"/>
    </source>
</evidence>
<dbReference type="GO" id="GO:0005829">
    <property type="term" value="C:cytosol"/>
    <property type="evidence" value="ECO:0007669"/>
    <property type="project" value="TreeGrafter"/>
</dbReference>
<reference evidence="2 3" key="1">
    <citation type="submission" date="2018-06" db="EMBL/GenBank/DDBJ databases">
        <authorList>
            <consortium name="Pathogen Informatics"/>
            <person name="Doyle S."/>
        </authorList>
    </citation>
    <scope>NUCLEOTIDE SEQUENCE [LARGE SCALE GENOMIC DNA]</scope>
    <source>
        <strain evidence="2 3">NCTC13350</strain>
    </source>
</reference>
<evidence type="ECO:0000313" key="3">
    <source>
        <dbReference type="Proteomes" id="UP000255000"/>
    </source>
</evidence>
<dbReference type="SUPFAM" id="SSF46785">
    <property type="entry name" value="Winged helix' DNA-binding domain"/>
    <property type="match status" value="1"/>
</dbReference>
<dbReference type="GO" id="GO:0003700">
    <property type="term" value="F:DNA-binding transcription factor activity"/>
    <property type="evidence" value="ECO:0007669"/>
    <property type="project" value="TreeGrafter"/>
</dbReference>
<dbReference type="AlphaFoldDB" id="A0A378ZXM0"/>
<sequence length="181" mass="19572">MPYNAGSPFVVPAGWSGGWLPCSPDRGTETHVLSLKAQYALKAVIALARNGADEVQLTADIAETQAIPKKFLEQILLDLKHNGVVVSRRGKAGGYMLRKSPDLITFGEILRIVEGPLAPLPCLSRTAYRRCDTCRDEASCEIRRVFAKVAEANRAILDNTTIADCLKGQGLPESNPARLVG</sequence>
<dbReference type="InterPro" id="IPR030489">
    <property type="entry name" value="TR_Rrf2-type_CS"/>
</dbReference>
<dbReference type="NCBIfam" id="TIGR00738">
    <property type="entry name" value="rrf2_super"/>
    <property type="match status" value="1"/>
</dbReference>
<dbReference type="PANTHER" id="PTHR33221">
    <property type="entry name" value="WINGED HELIX-TURN-HELIX TRANSCRIPTIONAL REGULATOR, RRF2 FAMILY"/>
    <property type="match status" value="1"/>
</dbReference>
<protein>
    <submittedName>
        <fullName evidence="2">Cysteine metabolism repressor</fullName>
    </submittedName>
</protein>
<dbReference type="PROSITE" id="PS51197">
    <property type="entry name" value="HTH_RRF2_2"/>
    <property type="match status" value="1"/>
</dbReference>
<gene>
    <name evidence="2" type="primary">cymR</name>
    <name evidence="2" type="ORF">NCTC13350_02531</name>
</gene>
<dbReference type="Gene3D" id="1.10.10.10">
    <property type="entry name" value="Winged helix-like DNA-binding domain superfamily/Winged helix DNA-binding domain"/>
    <property type="match status" value="1"/>
</dbReference>
<dbReference type="InterPro" id="IPR000944">
    <property type="entry name" value="Tscrpt_reg_Rrf2"/>
</dbReference>
<dbReference type="EMBL" id="UGSK01000001">
    <property type="protein sequence ID" value="SUB01589.1"/>
    <property type="molecule type" value="Genomic_DNA"/>
</dbReference>
<dbReference type="Pfam" id="PF02082">
    <property type="entry name" value="Rrf2"/>
    <property type="match status" value="1"/>
</dbReference>
<organism evidence="2 3">
    <name type="scientific">Pannonibacter phragmitetus</name>
    <dbReference type="NCBI Taxonomy" id="121719"/>
    <lineage>
        <taxon>Bacteria</taxon>
        <taxon>Pseudomonadati</taxon>
        <taxon>Pseudomonadota</taxon>
        <taxon>Alphaproteobacteria</taxon>
        <taxon>Hyphomicrobiales</taxon>
        <taxon>Stappiaceae</taxon>
        <taxon>Pannonibacter</taxon>
    </lineage>
</organism>
<dbReference type="InterPro" id="IPR036388">
    <property type="entry name" value="WH-like_DNA-bd_sf"/>
</dbReference>
<evidence type="ECO:0000256" key="1">
    <source>
        <dbReference type="ARBA" id="ARBA00023125"/>
    </source>
</evidence>